<protein>
    <submittedName>
        <fullName evidence="2">ATP-binding protein</fullName>
    </submittedName>
</protein>
<dbReference type="Gene3D" id="1.25.40.10">
    <property type="entry name" value="Tetratricopeptide repeat domain"/>
    <property type="match status" value="1"/>
</dbReference>
<accession>A0ABW3FI26</accession>
<dbReference type="InterPro" id="IPR002182">
    <property type="entry name" value="NB-ARC"/>
</dbReference>
<dbReference type="Pfam" id="PF00196">
    <property type="entry name" value="GerE"/>
    <property type="match status" value="1"/>
</dbReference>
<keyword evidence="2" id="KW-0547">Nucleotide-binding</keyword>
<dbReference type="GO" id="GO:0005524">
    <property type="term" value="F:ATP binding"/>
    <property type="evidence" value="ECO:0007669"/>
    <property type="project" value="UniProtKB-KW"/>
</dbReference>
<dbReference type="PROSITE" id="PS50043">
    <property type="entry name" value="HTH_LUXR_2"/>
    <property type="match status" value="1"/>
</dbReference>
<evidence type="ECO:0000259" key="1">
    <source>
        <dbReference type="PROSITE" id="PS50043"/>
    </source>
</evidence>
<dbReference type="RefSeq" id="WP_345601516.1">
    <property type="nucleotide sequence ID" value="NZ_BAABLT010000034.1"/>
</dbReference>
<dbReference type="Gene3D" id="3.40.50.300">
    <property type="entry name" value="P-loop containing nucleotide triphosphate hydrolases"/>
    <property type="match status" value="1"/>
</dbReference>
<dbReference type="PRINTS" id="PR00038">
    <property type="entry name" value="HTHLUXR"/>
</dbReference>
<keyword evidence="2" id="KW-0067">ATP-binding</keyword>
<name>A0ABW3FI26_9PSEU</name>
<reference evidence="3" key="1">
    <citation type="journal article" date="2019" name="Int. J. Syst. Evol. Microbiol.">
        <title>The Global Catalogue of Microorganisms (GCM) 10K type strain sequencing project: providing services to taxonomists for standard genome sequencing and annotation.</title>
        <authorList>
            <consortium name="The Broad Institute Genomics Platform"/>
            <consortium name="The Broad Institute Genome Sequencing Center for Infectious Disease"/>
            <person name="Wu L."/>
            <person name="Ma J."/>
        </authorList>
    </citation>
    <scope>NUCLEOTIDE SEQUENCE [LARGE SCALE GENOMIC DNA]</scope>
    <source>
        <strain evidence="3">CCUG 56401</strain>
    </source>
</reference>
<dbReference type="InterPro" id="IPR036388">
    <property type="entry name" value="WH-like_DNA-bd_sf"/>
</dbReference>
<dbReference type="Proteomes" id="UP001597018">
    <property type="component" value="Unassembled WGS sequence"/>
</dbReference>
<dbReference type="SUPFAM" id="SSF52540">
    <property type="entry name" value="P-loop containing nucleoside triphosphate hydrolases"/>
    <property type="match status" value="1"/>
</dbReference>
<dbReference type="SUPFAM" id="SSF48452">
    <property type="entry name" value="TPR-like"/>
    <property type="match status" value="1"/>
</dbReference>
<dbReference type="SUPFAM" id="SSF46894">
    <property type="entry name" value="C-terminal effector domain of the bipartite response regulators"/>
    <property type="match status" value="1"/>
</dbReference>
<evidence type="ECO:0000313" key="3">
    <source>
        <dbReference type="Proteomes" id="UP001597018"/>
    </source>
</evidence>
<dbReference type="PRINTS" id="PR00364">
    <property type="entry name" value="DISEASERSIST"/>
</dbReference>
<proteinExistence type="predicted"/>
<evidence type="ECO:0000313" key="2">
    <source>
        <dbReference type="EMBL" id="MFD0918137.1"/>
    </source>
</evidence>
<dbReference type="CDD" id="cd06170">
    <property type="entry name" value="LuxR_C_like"/>
    <property type="match status" value="1"/>
</dbReference>
<organism evidence="2 3">
    <name type="scientific">Saccharopolyspora rosea</name>
    <dbReference type="NCBI Taxonomy" id="524884"/>
    <lineage>
        <taxon>Bacteria</taxon>
        <taxon>Bacillati</taxon>
        <taxon>Actinomycetota</taxon>
        <taxon>Actinomycetes</taxon>
        <taxon>Pseudonocardiales</taxon>
        <taxon>Pseudonocardiaceae</taxon>
        <taxon>Saccharopolyspora</taxon>
    </lineage>
</organism>
<dbReference type="InterPro" id="IPR011990">
    <property type="entry name" value="TPR-like_helical_dom_sf"/>
</dbReference>
<dbReference type="SMART" id="SM00421">
    <property type="entry name" value="HTH_LUXR"/>
    <property type="match status" value="1"/>
</dbReference>
<dbReference type="PANTHER" id="PTHR47691:SF3">
    <property type="entry name" value="HTH-TYPE TRANSCRIPTIONAL REGULATOR RV0890C-RELATED"/>
    <property type="match status" value="1"/>
</dbReference>
<dbReference type="Pfam" id="PF25872">
    <property type="entry name" value="HTH_77"/>
    <property type="match status" value="1"/>
</dbReference>
<feature type="domain" description="HTH luxR-type" evidence="1">
    <location>
        <begin position="701"/>
        <end position="766"/>
    </location>
</feature>
<gene>
    <name evidence="2" type="ORF">ACFQ16_00125</name>
</gene>
<comment type="caution">
    <text evidence="2">The sequence shown here is derived from an EMBL/GenBank/DDBJ whole genome shotgun (WGS) entry which is preliminary data.</text>
</comment>
<dbReference type="InterPro" id="IPR000792">
    <property type="entry name" value="Tscrpt_reg_LuxR_C"/>
</dbReference>
<sequence>MTTRRVGWLPDDLTSFVGRRDAIAQVKRLLSESRLVTLTGVAGVGKSRLACRVARDLRRAFPGGVWLVELAKVTESEQIAGVLAASLGLREQSSGPEDALTAHLAGRRTLLLLDGCEHLLDGCGPLVRQLLDAAPELRVLVTSRSPLGIAGEQMWPVPPMSVPRLDRQGNVVQRTVGAESLELFADRAAAMLPGFAVGPGNEALVVRLCQQLDGLPLAIELAAVWMRSLSVEEILDRLADRYRLLTTGDRSAAPHHRTLRAAVEWSFDLCSPVERALWARLSVFSGGFEMDAAEDVCVGDGVAAEEVFGGIAGLVDKSVLTREDRNDARARYRLLKTIREYGRERLGGGGRELALRRRHRDHYLMLAEHVDAEWLGPNQVEWLTRLRHERENLAAALDFCLTEPGEGQEGLRMAAALRFLWVADGSLRDGRRWLDGAARVAPEPTRERARALAVGGLVSGLQGDTRTARALLAEARATAEDTEARDVLASLAHTAGTVELLGNDQRAAVEQLDEALRGEELLRHDGMAVLSLPNRALLAVFAGDFERAVELCERCREICEEHGELSARSWAETVLGLVRWRQGDVAGAVALLHAALRVKRLFGDVMGIVTAVEVVAWVEASRGRAASAVRLLTAVEKLWQPLGAHLFGVEPYLSWHADAEARARQRLSAAELRSARLRGAAFGLDDAVRHALGEQQEAYSDARAPVALTPRERQVARLVAQGLSNRQIAEQLVIAKRTSDSHIEHILAKLGFTSRAQIAAWVAEQSAE</sequence>
<dbReference type="EMBL" id="JBHTIW010000001">
    <property type="protein sequence ID" value="MFD0918137.1"/>
    <property type="molecule type" value="Genomic_DNA"/>
</dbReference>
<dbReference type="InterPro" id="IPR027417">
    <property type="entry name" value="P-loop_NTPase"/>
</dbReference>
<dbReference type="PANTHER" id="PTHR47691">
    <property type="entry name" value="REGULATOR-RELATED"/>
    <property type="match status" value="1"/>
</dbReference>
<dbReference type="InterPro" id="IPR016032">
    <property type="entry name" value="Sig_transdc_resp-reg_C-effctor"/>
</dbReference>
<dbReference type="InterPro" id="IPR058852">
    <property type="entry name" value="HTH_77"/>
</dbReference>
<dbReference type="Pfam" id="PF00931">
    <property type="entry name" value="NB-ARC"/>
    <property type="match status" value="1"/>
</dbReference>
<dbReference type="Gene3D" id="1.10.10.10">
    <property type="entry name" value="Winged helix-like DNA-binding domain superfamily/Winged helix DNA-binding domain"/>
    <property type="match status" value="1"/>
</dbReference>
<keyword evidence="3" id="KW-1185">Reference proteome</keyword>